<keyword evidence="4" id="KW-1133">Transmembrane helix</keyword>
<dbReference type="Pfam" id="PF12833">
    <property type="entry name" value="HTH_18"/>
    <property type="match status" value="1"/>
</dbReference>
<keyword evidence="7" id="KW-1185">Reference proteome</keyword>
<dbReference type="PROSITE" id="PS00041">
    <property type="entry name" value="HTH_ARAC_FAMILY_1"/>
    <property type="match status" value="1"/>
</dbReference>
<keyword evidence="4" id="KW-0472">Membrane</keyword>
<dbReference type="PROSITE" id="PS01124">
    <property type="entry name" value="HTH_ARAC_FAMILY_2"/>
    <property type="match status" value="1"/>
</dbReference>
<dbReference type="EMBL" id="JBHSMI010000013">
    <property type="protein sequence ID" value="MFC5402672.1"/>
    <property type="molecule type" value="Genomic_DNA"/>
</dbReference>
<evidence type="ECO:0000256" key="2">
    <source>
        <dbReference type="ARBA" id="ARBA00023125"/>
    </source>
</evidence>
<evidence type="ECO:0000313" key="7">
    <source>
        <dbReference type="Proteomes" id="UP001596113"/>
    </source>
</evidence>
<dbReference type="PRINTS" id="PR00032">
    <property type="entry name" value="HTHARAC"/>
</dbReference>
<dbReference type="Proteomes" id="UP001596113">
    <property type="component" value="Unassembled WGS sequence"/>
</dbReference>
<feature type="transmembrane region" description="Helical" evidence="4">
    <location>
        <begin position="7"/>
        <end position="31"/>
    </location>
</feature>
<dbReference type="InterPro" id="IPR018062">
    <property type="entry name" value="HTH_AraC-typ_CS"/>
</dbReference>
<evidence type="ECO:0000256" key="4">
    <source>
        <dbReference type="SAM" id="Phobius"/>
    </source>
</evidence>
<organism evidence="6 7">
    <name type="scientific">Cohnella soli</name>
    <dbReference type="NCBI Taxonomy" id="425005"/>
    <lineage>
        <taxon>Bacteria</taxon>
        <taxon>Bacillati</taxon>
        <taxon>Bacillota</taxon>
        <taxon>Bacilli</taxon>
        <taxon>Bacillales</taxon>
        <taxon>Paenibacillaceae</taxon>
        <taxon>Cohnella</taxon>
    </lineage>
</organism>
<dbReference type="SUPFAM" id="SSF46689">
    <property type="entry name" value="Homeodomain-like"/>
    <property type="match status" value="2"/>
</dbReference>
<keyword evidence="4" id="KW-0812">Transmembrane</keyword>
<dbReference type="Pfam" id="PF17853">
    <property type="entry name" value="GGDEF_2"/>
    <property type="match status" value="1"/>
</dbReference>
<dbReference type="InterPro" id="IPR020449">
    <property type="entry name" value="Tscrpt_reg_AraC-type_HTH"/>
</dbReference>
<reference evidence="7" key="1">
    <citation type="journal article" date="2019" name="Int. J. Syst. Evol. Microbiol.">
        <title>The Global Catalogue of Microorganisms (GCM) 10K type strain sequencing project: providing services to taxonomists for standard genome sequencing and annotation.</title>
        <authorList>
            <consortium name="The Broad Institute Genomics Platform"/>
            <consortium name="The Broad Institute Genome Sequencing Center for Infectious Disease"/>
            <person name="Wu L."/>
            <person name="Ma J."/>
        </authorList>
    </citation>
    <scope>NUCLEOTIDE SEQUENCE [LARGE SCALE GENOMIC DNA]</scope>
    <source>
        <strain evidence="7">CGMCC 1.18575</strain>
    </source>
</reference>
<evidence type="ECO:0000256" key="3">
    <source>
        <dbReference type="ARBA" id="ARBA00023163"/>
    </source>
</evidence>
<keyword evidence="3" id="KW-0804">Transcription</keyword>
<feature type="transmembrane region" description="Helical" evidence="4">
    <location>
        <begin position="296"/>
        <end position="316"/>
    </location>
</feature>
<dbReference type="InterPro" id="IPR009057">
    <property type="entry name" value="Homeodomain-like_sf"/>
</dbReference>
<evidence type="ECO:0000256" key="1">
    <source>
        <dbReference type="ARBA" id="ARBA00023015"/>
    </source>
</evidence>
<dbReference type="Gene3D" id="3.30.450.20">
    <property type="entry name" value="PAS domain"/>
    <property type="match status" value="1"/>
</dbReference>
<name>A0ABW0HS36_9BACL</name>
<accession>A0ABW0HS36</accession>
<comment type="caution">
    <text evidence="6">The sequence shown here is derived from an EMBL/GenBank/DDBJ whole genome shotgun (WGS) entry which is preliminary data.</text>
</comment>
<proteinExistence type="predicted"/>
<feature type="domain" description="HTH araC/xylS-type" evidence="5">
    <location>
        <begin position="651"/>
        <end position="750"/>
    </location>
</feature>
<evidence type="ECO:0000313" key="6">
    <source>
        <dbReference type="EMBL" id="MFC5402672.1"/>
    </source>
</evidence>
<dbReference type="InterPro" id="IPR041522">
    <property type="entry name" value="CdaR_GGDEF"/>
</dbReference>
<sequence>MSVFKKYFITYFCALFAPLLVISFLFINYMGSYLKDGMVKNTRYMLSQVQHIIDMQLIGVNNISFQISGDHQLTPYLIKKNLYYGKYAQEALRSYKSTSSFVDEIFLYIRGDQYIYSTSSSYSISKFMDTRFSYEQWSNSDFIDTINHVQTPLVRPAENVDIIGRLNEKAVPRKIVSLIVPMPIYEPSPYGTLIFHIREEQFTKLISNIMTDYDGNTMIVDHEGNIITALKYKAYMNSGKFKALLANRGKQSGSTGITLDGEKYMVTSIFSDRTNWSYWTLVPASAVSDVVNQTKLAVTLVLFVVLLLSGLVIYYITFLHYKPIKQLQELFRGRGGEDSPHRNELDKIRSGIHHMLEINHNLSVHKQGSQAAVRDYLLSRLLKGQVYDLSENGRALEEAGLSFSNPYFVVAVMLLHDRDRLEANDRPQFDLAAIERNVPDGMQGFAKEYVETNSVVLLLTVRDKNRIWLTETLEEYNQRLRQYHNAHITMGVGRVYEEANLIGKSYLEAITALNYRLILGNDRLISIDELSESSEAKNSYPRKEIEALAVAIRREDKSLIDAAARSLVEFVKEGRISLFIARCICYDVINTIIKVLDEVQRSGASPAEYYPDVTRIMEFGTIEELVDVVKAVCFDLCDKINEGKTENSLVVKMRRYIEDNYSDPNCSINYLADAHELSESYLSRYFKSETGQTFTDYVVQLRIEKAKLMLVTTDVALKEIIQQVGYYDVSSFIRLFKKMTGVTPGAYRSRNS</sequence>
<keyword evidence="2" id="KW-0238">DNA-binding</keyword>
<keyword evidence="1" id="KW-0805">Transcription regulation</keyword>
<evidence type="ECO:0000259" key="5">
    <source>
        <dbReference type="PROSITE" id="PS01124"/>
    </source>
</evidence>
<dbReference type="RefSeq" id="WP_378131327.1">
    <property type="nucleotide sequence ID" value="NZ_JBHSMI010000013.1"/>
</dbReference>
<gene>
    <name evidence="6" type="ORF">ACFPOF_07960</name>
</gene>
<dbReference type="Gene3D" id="1.10.10.60">
    <property type="entry name" value="Homeodomain-like"/>
    <property type="match status" value="2"/>
</dbReference>
<protein>
    <submittedName>
        <fullName evidence="6">Helix-turn-helix domain-containing protein</fullName>
    </submittedName>
</protein>
<dbReference type="PANTHER" id="PTHR43280:SF28">
    <property type="entry name" value="HTH-TYPE TRANSCRIPTIONAL ACTIVATOR RHAS"/>
    <property type="match status" value="1"/>
</dbReference>
<dbReference type="PANTHER" id="PTHR43280">
    <property type="entry name" value="ARAC-FAMILY TRANSCRIPTIONAL REGULATOR"/>
    <property type="match status" value="1"/>
</dbReference>
<dbReference type="SMART" id="SM00342">
    <property type="entry name" value="HTH_ARAC"/>
    <property type="match status" value="1"/>
</dbReference>
<dbReference type="InterPro" id="IPR018060">
    <property type="entry name" value="HTH_AraC"/>
</dbReference>